<dbReference type="InterPro" id="IPR017582">
    <property type="entry name" value="SelU"/>
</dbReference>
<dbReference type="Proteomes" id="UP000027931">
    <property type="component" value="Unassembled WGS sequence"/>
</dbReference>
<feature type="region of interest" description="Disordered" evidence="2">
    <location>
        <begin position="347"/>
        <end position="373"/>
    </location>
</feature>
<dbReference type="PROSITE" id="PS50206">
    <property type="entry name" value="RHODANESE_3"/>
    <property type="match status" value="1"/>
</dbReference>
<evidence type="ECO:0000256" key="2">
    <source>
        <dbReference type="SAM" id="MobiDB-lite"/>
    </source>
</evidence>
<accession>A0A074LVZ8</accession>
<evidence type="ECO:0000259" key="3">
    <source>
        <dbReference type="PROSITE" id="PS50206"/>
    </source>
</evidence>
<dbReference type="EMBL" id="JMIR01000005">
    <property type="protein sequence ID" value="KEO84213.1"/>
    <property type="molecule type" value="Genomic_DNA"/>
</dbReference>
<dbReference type="NCBIfam" id="TIGR03167">
    <property type="entry name" value="tRNA_sel_U_synt"/>
    <property type="match status" value="1"/>
</dbReference>
<dbReference type="STRING" id="1157490.EL26_05455"/>
<dbReference type="InterPro" id="IPR058840">
    <property type="entry name" value="AAA_SelU"/>
</dbReference>
<dbReference type="Gene3D" id="3.40.250.10">
    <property type="entry name" value="Rhodanese-like domain"/>
    <property type="match status" value="1"/>
</dbReference>
<dbReference type="PANTHER" id="PTHR30401">
    <property type="entry name" value="TRNA 2-SELENOURIDINE SYNTHASE"/>
    <property type="match status" value="1"/>
</dbReference>
<dbReference type="eggNOG" id="COG2603">
    <property type="taxonomic scope" value="Bacteria"/>
</dbReference>
<evidence type="ECO:0000313" key="5">
    <source>
        <dbReference type="Proteomes" id="UP000027931"/>
    </source>
</evidence>
<reference evidence="4 5" key="1">
    <citation type="journal article" date="2013" name="Int. J. Syst. Evol. Microbiol.">
        <title>Tumebacillus flagellatus sp. nov., an alpha-amylase/pullulanase-producing bacterium isolated from cassava wastewater.</title>
        <authorList>
            <person name="Wang Q."/>
            <person name="Xie N."/>
            <person name="Qin Y."/>
            <person name="Shen N."/>
            <person name="Zhu J."/>
            <person name="Mi H."/>
            <person name="Huang R."/>
        </authorList>
    </citation>
    <scope>NUCLEOTIDE SEQUENCE [LARGE SCALE GENOMIC DNA]</scope>
    <source>
        <strain evidence="4 5">GST4</strain>
    </source>
</reference>
<dbReference type="NCBIfam" id="NF008750">
    <property type="entry name" value="PRK11784.1-2"/>
    <property type="match status" value="1"/>
</dbReference>
<name>A0A074LVZ8_9BACL</name>
<dbReference type="Pfam" id="PF00581">
    <property type="entry name" value="Rhodanese"/>
    <property type="match status" value="1"/>
</dbReference>
<sequence length="373" mass="42555">MGFHEIDAKELYDVPERVLIDVRSPGEFAEGTIPGAVNVPLFTNEERAMIGTVYKQESPAAARRLAMLTVSPKIPQLVEQMEELMKQGELVIFCWRGGMRSFAACTFMSLLKYNVMRLRGGYRAYRQLVLEGLSTYEGLPSAPVVLHGNTGVGKTRILLMLKERGHQVLDLEGMANHRGSVFGAIGLGKPSSQKIFDSELWEAIRDLDPERPIFMEAESRRIGHSVMPEWLELDKIHGVHVVIEASLANRVERLMDDYLSNGDPEQLKQELGDALGHIRKRMPRDQLAQLQELLEKGEYALFTAQLLELYYDPKYTHKLHTYQSEMLTVNADDLNRAVLRLEELAEQVDREKKQEQNREMNREMNRSKGEIMS</sequence>
<dbReference type="OrthoDB" id="9808735at2"/>
<comment type="caution">
    <text evidence="4">The sequence shown here is derived from an EMBL/GenBank/DDBJ whole genome shotgun (WGS) entry which is preliminary data.</text>
</comment>
<dbReference type="AlphaFoldDB" id="A0A074LVZ8"/>
<dbReference type="RefSeq" id="WP_052036016.1">
    <property type="nucleotide sequence ID" value="NZ_JMIR01000005.1"/>
</dbReference>
<dbReference type="SUPFAM" id="SSF52540">
    <property type="entry name" value="P-loop containing nucleoside triphosphate hydrolases"/>
    <property type="match status" value="1"/>
</dbReference>
<organism evidence="4 5">
    <name type="scientific">Tumebacillus flagellatus</name>
    <dbReference type="NCBI Taxonomy" id="1157490"/>
    <lineage>
        <taxon>Bacteria</taxon>
        <taxon>Bacillati</taxon>
        <taxon>Bacillota</taxon>
        <taxon>Bacilli</taxon>
        <taxon>Bacillales</taxon>
        <taxon>Alicyclobacillaceae</taxon>
        <taxon>Tumebacillus</taxon>
    </lineage>
</organism>
<evidence type="ECO:0000256" key="1">
    <source>
        <dbReference type="ARBA" id="ARBA00023266"/>
    </source>
</evidence>
<gene>
    <name evidence="4" type="ORF">EL26_05455</name>
</gene>
<dbReference type="PANTHER" id="PTHR30401:SF0">
    <property type="entry name" value="TRNA 2-SELENOURIDINE SYNTHASE"/>
    <property type="match status" value="1"/>
</dbReference>
<protein>
    <recommendedName>
        <fullName evidence="3">Rhodanese domain-containing protein</fullName>
    </recommendedName>
</protein>
<dbReference type="InterPro" id="IPR027417">
    <property type="entry name" value="P-loop_NTPase"/>
</dbReference>
<evidence type="ECO:0000313" key="4">
    <source>
        <dbReference type="EMBL" id="KEO84213.1"/>
    </source>
</evidence>
<dbReference type="InterPro" id="IPR036873">
    <property type="entry name" value="Rhodanese-like_dom_sf"/>
</dbReference>
<dbReference type="GO" id="GO:0002098">
    <property type="term" value="P:tRNA wobble uridine modification"/>
    <property type="evidence" value="ECO:0007669"/>
    <property type="project" value="InterPro"/>
</dbReference>
<dbReference type="NCBIfam" id="NF008752">
    <property type="entry name" value="PRK11784.1-4"/>
    <property type="match status" value="1"/>
</dbReference>
<feature type="domain" description="Rhodanese" evidence="3">
    <location>
        <begin position="13"/>
        <end position="134"/>
    </location>
</feature>
<dbReference type="Pfam" id="PF26341">
    <property type="entry name" value="AAA_SelU"/>
    <property type="match status" value="1"/>
</dbReference>
<proteinExistence type="predicted"/>
<keyword evidence="1" id="KW-0711">Selenium</keyword>
<dbReference type="SUPFAM" id="SSF52821">
    <property type="entry name" value="Rhodanese/Cell cycle control phosphatase"/>
    <property type="match status" value="1"/>
</dbReference>
<keyword evidence="5" id="KW-1185">Reference proteome</keyword>
<dbReference type="SMART" id="SM00450">
    <property type="entry name" value="RHOD"/>
    <property type="match status" value="1"/>
</dbReference>
<dbReference type="GO" id="GO:0043828">
    <property type="term" value="F:tRNA 2-selenouridine synthase activity"/>
    <property type="evidence" value="ECO:0007669"/>
    <property type="project" value="InterPro"/>
</dbReference>
<dbReference type="InterPro" id="IPR001763">
    <property type="entry name" value="Rhodanese-like_dom"/>
</dbReference>